<evidence type="ECO:0000313" key="1">
    <source>
        <dbReference type="EMBL" id="EWF84141.1"/>
    </source>
</evidence>
<sequence>MQIEQVSGQLWEEKSAFLWGLEMTKSQLRYVADLKNLEEHEEELRLASLSAAQAKIVATMLVCYPNAMEDGEITALGQLFESLASNLDSFLKAECERFESCSEVQS</sequence>
<protein>
    <submittedName>
        <fullName evidence="1">Uncharacterized protein</fullName>
    </submittedName>
</protein>
<organism evidence="1 2">
    <name type="scientific">Klebsiella michiganensis</name>
    <dbReference type="NCBI Taxonomy" id="1134687"/>
    <lineage>
        <taxon>Bacteria</taxon>
        <taxon>Pseudomonadati</taxon>
        <taxon>Pseudomonadota</taxon>
        <taxon>Gammaproteobacteria</taxon>
        <taxon>Enterobacterales</taxon>
        <taxon>Enterobacteriaceae</taxon>
        <taxon>Klebsiella/Raoultella group</taxon>
        <taxon>Klebsiella</taxon>
    </lineage>
</organism>
<proteinExistence type="predicted"/>
<name>A0A7H5A527_9ENTR</name>
<reference evidence="1 2" key="1">
    <citation type="submission" date="2014-01" db="EMBL/GenBank/DDBJ databases">
        <title>The Genome Sequence of Klebsiella oxytoca MGH 27.</title>
        <authorList>
            <consortium name="The Broad Institute Genomics Platform"/>
            <consortium name="The Broad Institute Genome Sequencing Center for Infectious Disease"/>
            <person name="Murphy C."/>
            <person name="Cosimi L."/>
            <person name="Cerqueira G."/>
            <person name="Feldgarden M."/>
            <person name="Earl A."/>
            <person name="Hung D."/>
            <person name="Onderdonk A.B."/>
            <person name="Ferraro M.J."/>
            <person name="Hooper D."/>
            <person name="Dekker J."/>
            <person name="O'Brien T."/>
            <person name="Huang S."/>
            <person name="Quan V."/>
            <person name="Ernst C."/>
            <person name="Delaney M."/>
            <person name="DuBois A."/>
            <person name="Kim D.S."/>
            <person name="Young S.K."/>
            <person name="Zeng Q."/>
            <person name="Gargeya S."/>
            <person name="Fitzgerald M."/>
            <person name="Abouelleil A."/>
            <person name="Alvarado L."/>
            <person name="Berlin A.M."/>
            <person name="Chapman S.B."/>
            <person name="Gainer-Dewar J."/>
            <person name="Goldberg J."/>
            <person name="Gnerre S."/>
            <person name="Griggs A."/>
            <person name="Gujja S."/>
            <person name="Hansen M."/>
            <person name="Howarth C."/>
            <person name="Imamovic A."/>
            <person name="Ireland A."/>
            <person name="Larimer J."/>
            <person name="McCowan C."/>
            <person name="Murphy C."/>
            <person name="Pearson M."/>
            <person name="Poon T.W."/>
            <person name="Priest M."/>
            <person name="Roberts A."/>
            <person name="Saif S."/>
            <person name="Shea T."/>
            <person name="Sykes S."/>
            <person name="Wortman J."/>
            <person name="Nusbaum C."/>
            <person name="Birren B."/>
        </authorList>
    </citation>
    <scope>NUCLEOTIDE SEQUENCE [LARGE SCALE GENOMIC DNA]</scope>
    <source>
        <strain evidence="1 2">MGH 27</strain>
    </source>
</reference>
<dbReference type="AlphaFoldDB" id="A0A7H5A527"/>
<dbReference type="Proteomes" id="UP000020202">
    <property type="component" value="Unassembled WGS sequence"/>
</dbReference>
<comment type="caution">
    <text evidence="1">The sequence shown here is derived from an EMBL/GenBank/DDBJ whole genome shotgun (WGS) entry which is preliminary data.</text>
</comment>
<dbReference type="EMBL" id="JCNZ01000015">
    <property type="protein sequence ID" value="EWF84141.1"/>
    <property type="molecule type" value="Genomic_DNA"/>
</dbReference>
<evidence type="ECO:0000313" key="2">
    <source>
        <dbReference type="Proteomes" id="UP000020202"/>
    </source>
</evidence>
<gene>
    <name evidence="1" type="ORF">L373_04172</name>
</gene>
<accession>A0A7H5A527</accession>